<evidence type="ECO:0000256" key="6">
    <source>
        <dbReference type="ARBA" id="ARBA00022989"/>
    </source>
</evidence>
<organism evidence="14 15">
    <name type="scientific">Piptocephalis cylindrospora</name>
    <dbReference type="NCBI Taxonomy" id="1907219"/>
    <lineage>
        <taxon>Eukaryota</taxon>
        <taxon>Fungi</taxon>
        <taxon>Fungi incertae sedis</taxon>
        <taxon>Zoopagomycota</taxon>
        <taxon>Zoopagomycotina</taxon>
        <taxon>Zoopagomycetes</taxon>
        <taxon>Zoopagales</taxon>
        <taxon>Piptocephalidaceae</taxon>
        <taxon>Piptocephalis</taxon>
    </lineage>
</organism>
<dbReference type="PANTHER" id="PTHR14043">
    <property type="entry name" value="CCAAT DISPLACEMENT PROTEIN-RELATED"/>
    <property type="match status" value="1"/>
</dbReference>
<reference evidence="15" key="1">
    <citation type="journal article" date="2018" name="Nat. Microbiol.">
        <title>Leveraging single-cell genomics to expand the fungal tree of life.</title>
        <authorList>
            <person name="Ahrendt S.R."/>
            <person name="Quandt C.A."/>
            <person name="Ciobanu D."/>
            <person name="Clum A."/>
            <person name="Salamov A."/>
            <person name="Andreopoulos B."/>
            <person name="Cheng J.F."/>
            <person name="Woyke T."/>
            <person name="Pelin A."/>
            <person name="Henrissat B."/>
            <person name="Reynolds N.K."/>
            <person name="Benny G.L."/>
            <person name="Smith M.E."/>
            <person name="James T.Y."/>
            <person name="Grigoriev I.V."/>
        </authorList>
    </citation>
    <scope>NUCLEOTIDE SEQUENCE [LARGE SCALE GENOMIC DNA]</scope>
</reference>
<accession>A0A4P9Y803</accession>
<evidence type="ECO:0000256" key="1">
    <source>
        <dbReference type="ARBA" id="ARBA00004409"/>
    </source>
</evidence>
<feature type="compositionally biased region" description="Low complexity" evidence="11">
    <location>
        <begin position="240"/>
        <end position="249"/>
    </location>
</feature>
<feature type="compositionally biased region" description="Polar residues" evidence="11">
    <location>
        <begin position="329"/>
        <end position="338"/>
    </location>
</feature>
<dbReference type="GO" id="GO:0006891">
    <property type="term" value="P:intra-Golgi vesicle-mediated transport"/>
    <property type="evidence" value="ECO:0007669"/>
    <property type="project" value="InterPro"/>
</dbReference>
<gene>
    <name evidence="14" type="ORF">BJ684DRAFT_15579</name>
</gene>
<keyword evidence="5" id="KW-0812">Transmembrane</keyword>
<dbReference type="Pfam" id="PF08172">
    <property type="entry name" value="CASP_C"/>
    <property type="match status" value="1"/>
</dbReference>
<dbReference type="EMBL" id="KZ987889">
    <property type="protein sequence ID" value="RKP14080.1"/>
    <property type="molecule type" value="Genomic_DNA"/>
</dbReference>
<feature type="region of interest" description="Disordered" evidence="11">
    <location>
        <begin position="329"/>
        <end position="354"/>
    </location>
</feature>
<keyword evidence="6" id="KW-1133">Transmembrane helix</keyword>
<feature type="coiled-coil region" evidence="10">
    <location>
        <begin position="113"/>
        <end position="222"/>
    </location>
</feature>
<protein>
    <recommendedName>
        <fullName evidence="3">Protein CASP</fullName>
    </recommendedName>
</protein>
<evidence type="ECO:0000256" key="11">
    <source>
        <dbReference type="SAM" id="MobiDB-lite"/>
    </source>
</evidence>
<feature type="domain" description="Cux N-terminal" evidence="13">
    <location>
        <begin position="4"/>
        <end position="109"/>
    </location>
</feature>
<feature type="region of interest" description="Disordered" evidence="11">
    <location>
        <begin position="501"/>
        <end position="535"/>
    </location>
</feature>
<comment type="similarity">
    <text evidence="2">Belongs to the CASP family.</text>
</comment>
<evidence type="ECO:0000256" key="2">
    <source>
        <dbReference type="ARBA" id="ARBA00006415"/>
    </source>
</evidence>
<dbReference type="Pfam" id="PF25398">
    <property type="entry name" value="CUX1_N"/>
    <property type="match status" value="1"/>
</dbReference>
<dbReference type="Proteomes" id="UP000267251">
    <property type="component" value="Unassembled WGS sequence"/>
</dbReference>
<dbReference type="GO" id="GO:0000139">
    <property type="term" value="C:Golgi membrane"/>
    <property type="evidence" value="ECO:0007669"/>
    <property type="project" value="UniProtKB-SubCell"/>
</dbReference>
<feature type="coiled-coil region" evidence="10">
    <location>
        <begin position="420"/>
        <end position="475"/>
    </location>
</feature>
<evidence type="ECO:0000256" key="4">
    <source>
        <dbReference type="ARBA" id="ARBA00022448"/>
    </source>
</evidence>
<keyword evidence="15" id="KW-1185">Reference proteome</keyword>
<dbReference type="InterPro" id="IPR057476">
    <property type="entry name" value="Cux_N"/>
</dbReference>
<feature type="coiled-coil region" evidence="10">
    <location>
        <begin position="545"/>
        <end position="586"/>
    </location>
</feature>
<feature type="region of interest" description="Disordered" evidence="11">
    <location>
        <begin position="224"/>
        <end position="264"/>
    </location>
</feature>
<keyword evidence="9" id="KW-0472">Membrane</keyword>
<feature type="domain" description="CASP C-terminal" evidence="12">
    <location>
        <begin position="444"/>
        <end position="720"/>
    </location>
</feature>
<evidence type="ECO:0000259" key="12">
    <source>
        <dbReference type="Pfam" id="PF08172"/>
    </source>
</evidence>
<evidence type="ECO:0000256" key="10">
    <source>
        <dbReference type="SAM" id="Coils"/>
    </source>
</evidence>
<dbReference type="InterPro" id="IPR012955">
    <property type="entry name" value="CASP_C"/>
</dbReference>
<feature type="coiled-coil region" evidence="10">
    <location>
        <begin position="55"/>
        <end position="89"/>
    </location>
</feature>
<name>A0A4P9Y803_9FUNG</name>
<keyword evidence="7" id="KW-0333">Golgi apparatus</keyword>
<evidence type="ECO:0000256" key="9">
    <source>
        <dbReference type="ARBA" id="ARBA00023136"/>
    </source>
</evidence>
<dbReference type="AlphaFoldDB" id="A0A4P9Y803"/>
<evidence type="ECO:0000256" key="3">
    <source>
        <dbReference type="ARBA" id="ARBA00018691"/>
    </source>
</evidence>
<evidence type="ECO:0000259" key="13">
    <source>
        <dbReference type="Pfam" id="PF25398"/>
    </source>
</evidence>
<evidence type="ECO:0000313" key="14">
    <source>
        <dbReference type="EMBL" id="RKP14080.1"/>
    </source>
</evidence>
<evidence type="ECO:0000256" key="5">
    <source>
        <dbReference type="ARBA" id="ARBA00022692"/>
    </source>
</evidence>
<evidence type="ECO:0000256" key="8">
    <source>
        <dbReference type="ARBA" id="ARBA00023054"/>
    </source>
</evidence>
<feature type="compositionally biased region" description="Polar residues" evidence="11">
    <location>
        <begin position="250"/>
        <end position="260"/>
    </location>
</feature>
<dbReference type="PANTHER" id="PTHR14043:SF2">
    <property type="entry name" value="HOMEOBOX PROTEIN CUT"/>
    <property type="match status" value="1"/>
</dbReference>
<feature type="coiled-coil region" evidence="10">
    <location>
        <begin position="266"/>
        <end position="327"/>
    </location>
</feature>
<evidence type="ECO:0000256" key="7">
    <source>
        <dbReference type="ARBA" id="ARBA00023034"/>
    </source>
</evidence>
<sequence length="732" mass="82223">MASNLLDAALERWKEVDFNALQSQLESQSEDILKIQGSSTASRKALAEKTKEFRKVSDEEKLSSLKSLLKSYQQEIDQLTKRSKSSESILLDTFHRLGDIPDPMPILGDAKLYAQEKERSRELEEGNEALTLQCKEIQEELSKKLTEEGEVRKLKKTLKKLEDEMEERVKTQVGAKEADILEKAELRVQQAKSREEALEKQLDQVRQDMLASKRTADALQARLLSSSSPHGGERATPTNSSSSSPAISSVPVQESRSGDGSATGEANYLVRELEKANIRILELEKEVKNNLGPNTSGGKNEDLIKKLEERDQRITQLEVELLSLRNKISESGSESTSRLHPKHILGKPQNDPLGLVSTEQKIQELTKKLEDQSDYHVIRQEWTMLRSMEFSDQDISNGPSANEEASGGNESLEVLILRKNRRLEREMSALRSKMQEEQGESTKTKEALKGTLTQLEKYQRIVEKLEEDVDQLQAPSNTRFLLDAPTSTRFLDGLDAKGAASGVTSASTTRSSSPSISHPHSPLPPMGGPTGGGEASLIPILKGQRDRFKARNVDLEWQMKKSQQQIQDLESRLSSLHADNVQLYERLRFHQESAAPSRAEDHPIHEPSPWTSIHMDTRGEENQGMVHRTPKISTPMAHVDHVTGQAVADRYKKAYEDRLDPFAHFHRQEAERVRRALNPVDRLLLTMARLLLGTRLTRLLFLAYVSILHLLVLASLFQASSDNLEPLPGPVH</sequence>
<comment type="subcellular location">
    <subcellularLocation>
        <location evidence="1">Golgi apparatus membrane</location>
        <topology evidence="1">Single-pass type IV membrane protein</topology>
    </subcellularLocation>
</comment>
<feature type="compositionally biased region" description="Low complexity" evidence="11">
    <location>
        <begin position="501"/>
        <end position="520"/>
    </location>
</feature>
<proteinExistence type="inferred from homology"/>
<keyword evidence="8 10" id="KW-0175">Coiled coil</keyword>
<dbReference type="OrthoDB" id="10257567at2759"/>
<evidence type="ECO:0000313" key="15">
    <source>
        <dbReference type="Proteomes" id="UP000267251"/>
    </source>
</evidence>
<keyword evidence="4" id="KW-0813">Transport</keyword>